<dbReference type="AlphaFoldDB" id="A0A7M5XBD3"/>
<proteinExistence type="predicted"/>
<dbReference type="EnsemblMetazoa" id="CLYHEMT020559.2">
    <property type="protein sequence ID" value="CLYHEMP020559.2"/>
    <property type="gene ID" value="CLYHEMG020559"/>
</dbReference>
<sequence>VLSTAVPDFEKKNLFHSTSPIILTHFKDRLEQRSCINNISCKKMKFSVFLWFCGLLVKSSCEVALDDEEVFADDGFLDKKPVADEEWPPYSNEKCSQTTKLKAMYGTAIFRTSLSKKPMTSLEVDIEWNALKFHPTENIQKKGGVYIAYTTGMKGGPGGYFGVQIKGNGGQFIFSIWDGDRTFQKDGEKQIKKSTKLAWPIDMKNCKRNCQDCGIAALKEIGKEGFTTGTKCLIKHASMKEGDRYKVKLERVTKKRTINTKNFGGFKEVHKEVLNEVDREVTGSVWTVKAIVVKGESKGSEIPIGTILFESDKIGFYRLGTFDEMLGCNKCNSIYHKDTRYGPKVGADDGTFQKPIKMNGKTRYYDSTCKKYHISGSKSKSSITFESGPFTEEVTKGKTQVW</sequence>
<accession>A0A7M5XBD3</accession>
<name>A0A7M5XBD3_9CNID</name>
<protein>
    <submittedName>
        <fullName evidence="1">Uncharacterized protein</fullName>
    </submittedName>
</protein>
<evidence type="ECO:0000313" key="2">
    <source>
        <dbReference type="Proteomes" id="UP000594262"/>
    </source>
</evidence>
<organism evidence="1 2">
    <name type="scientific">Clytia hemisphaerica</name>
    <dbReference type="NCBI Taxonomy" id="252671"/>
    <lineage>
        <taxon>Eukaryota</taxon>
        <taxon>Metazoa</taxon>
        <taxon>Cnidaria</taxon>
        <taxon>Hydrozoa</taxon>
        <taxon>Hydroidolina</taxon>
        <taxon>Leptothecata</taxon>
        <taxon>Obeliida</taxon>
        <taxon>Clytiidae</taxon>
        <taxon>Clytia</taxon>
    </lineage>
</organism>
<dbReference type="Proteomes" id="UP000594262">
    <property type="component" value="Unplaced"/>
</dbReference>
<reference evidence="1" key="1">
    <citation type="submission" date="2021-01" db="UniProtKB">
        <authorList>
            <consortium name="EnsemblMetazoa"/>
        </authorList>
    </citation>
    <scope>IDENTIFICATION</scope>
</reference>
<keyword evidence="2" id="KW-1185">Reference proteome</keyword>
<evidence type="ECO:0000313" key="1">
    <source>
        <dbReference type="EnsemblMetazoa" id="CLYHEMP020559.2"/>
    </source>
</evidence>